<comment type="subcellular location">
    <subcellularLocation>
        <location evidence="1">Cell outer membrane</location>
    </subcellularLocation>
</comment>
<sequence length="454" mass="51240">MMHLSQRLTSIFLVVWLLAMVSAVRAQEQPTLQDPVRLSVQEAVDYALANQNSIKTAKLDELIQLAKNKEVSGMALPNIAGNGSFQYNPVLQKQMSNLKNFGLPMDSFVVTTFQLKHNVTGEVRLTQTLFDPSVLVALQARKTLEELVHRNVKKSEVDVKVQVYKAYYNVLSAEKALKILSGNLVSVEHLLQETREINKNGLVEKLDVDRLVVQYTNLQTEQTKLRNLVELGTAALKYQMGMPLKQTITLTDTLSTARIVENTLDTDKFDYSQRIEYQLAETQKKANEYDLKRYKMKGLPSLSLFAATGALRASDKFDYLQTQMWYGYLNTGLSLSVPIFTGLQRKRQVDQAFLAVKKSELAIESAKQGIDLEREQSASTFRNNVLSLEAQEKNMELAQDVFNTTRIKYREGVGSSLEISTAENDLLTAQNNYFNALFNAIVAKVDLLRAYGRL</sequence>
<keyword evidence="7" id="KW-0998">Cell outer membrane</keyword>
<feature type="signal peptide" evidence="8">
    <location>
        <begin position="1"/>
        <end position="26"/>
    </location>
</feature>
<dbReference type="InterPro" id="IPR051906">
    <property type="entry name" value="TolC-like"/>
</dbReference>
<dbReference type="SUPFAM" id="SSF56954">
    <property type="entry name" value="Outer membrane efflux proteins (OEP)"/>
    <property type="match status" value="1"/>
</dbReference>
<name>A0ABT3IWF7_9BACT</name>
<comment type="caution">
    <text evidence="9">The sequence shown here is derived from an EMBL/GenBank/DDBJ whole genome shotgun (WGS) entry which is preliminary data.</text>
</comment>
<evidence type="ECO:0000256" key="3">
    <source>
        <dbReference type="ARBA" id="ARBA00022448"/>
    </source>
</evidence>
<evidence type="ECO:0000313" key="9">
    <source>
        <dbReference type="EMBL" id="MCW3488321.1"/>
    </source>
</evidence>
<evidence type="ECO:0000256" key="5">
    <source>
        <dbReference type="ARBA" id="ARBA00022692"/>
    </source>
</evidence>
<evidence type="ECO:0000256" key="2">
    <source>
        <dbReference type="ARBA" id="ARBA00007613"/>
    </source>
</evidence>
<dbReference type="RefSeq" id="WP_264735123.1">
    <property type="nucleotide sequence ID" value="NZ_JAPDNR010000001.1"/>
</dbReference>
<dbReference type="PANTHER" id="PTHR30026:SF20">
    <property type="entry name" value="OUTER MEMBRANE PROTEIN TOLC"/>
    <property type="match status" value="1"/>
</dbReference>
<keyword evidence="5" id="KW-0812">Transmembrane</keyword>
<keyword evidence="4" id="KW-1134">Transmembrane beta strand</keyword>
<comment type="similarity">
    <text evidence="2">Belongs to the outer membrane factor (OMF) (TC 1.B.17) family.</text>
</comment>
<dbReference type="PANTHER" id="PTHR30026">
    <property type="entry name" value="OUTER MEMBRANE PROTEIN TOLC"/>
    <property type="match status" value="1"/>
</dbReference>
<keyword evidence="6" id="KW-0472">Membrane</keyword>
<keyword evidence="3" id="KW-0813">Transport</keyword>
<keyword evidence="10" id="KW-1185">Reference proteome</keyword>
<evidence type="ECO:0000313" key="10">
    <source>
        <dbReference type="Proteomes" id="UP001207742"/>
    </source>
</evidence>
<accession>A0ABT3IWF7</accession>
<dbReference type="Proteomes" id="UP001207742">
    <property type="component" value="Unassembled WGS sequence"/>
</dbReference>
<dbReference type="InterPro" id="IPR003423">
    <property type="entry name" value="OMP_efflux"/>
</dbReference>
<dbReference type="Pfam" id="PF02321">
    <property type="entry name" value="OEP"/>
    <property type="match status" value="1"/>
</dbReference>
<gene>
    <name evidence="9" type="ORF">OL497_30795</name>
</gene>
<dbReference type="Gene3D" id="1.20.1600.10">
    <property type="entry name" value="Outer membrane efflux proteins (OEP)"/>
    <property type="match status" value="1"/>
</dbReference>
<evidence type="ECO:0000256" key="6">
    <source>
        <dbReference type="ARBA" id="ARBA00023136"/>
    </source>
</evidence>
<evidence type="ECO:0000256" key="4">
    <source>
        <dbReference type="ARBA" id="ARBA00022452"/>
    </source>
</evidence>
<organism evidence="9 10">
    <name type="scientific">Chitinophaga nivalis</name>
    <dbReference type="NCBI Taxonomy" id="2991709"/>
    <lineage>
        <taxon>Bacteria</taxon>
        <taxon>Pseudomonadati</taxon>
        <taxon>Bacteroidota</taxon>
        <taxon>Chitinophagia</taxon>
        <taxon>Chitinophagales</taxon>
        <taxon>Chitinophagaceae</taxon>
        <taxon>Chitinophaga</taxon>
    </lineage>
</organism>
<keyword evidence="8" id="KW-0732">Signal</keyword>
<reference evidence="9 10" key="1">
    <citation type="submission" date="2022-10" db="EMBL/GenBank/DDBJ databases">
        <title>Chitinophaga nivalis PC15 sp. nov., isolated from Pyeongchang county, South Korea.</title>
        <authorList>
            <person name="Trinh H.N."/>
        </authorList>
    </citation>
    <scope>NUCLEOTIDE SEQUENCE [LARGE SCALE GENOMIC DNA]</scope>
    <source>
        <strain evidence="9 10">PC14</strain>
    </source>
</reference>
<feature type="chain" id="PRO_5047176076" evidence="8">
    <location>
        <begin position="27"/>
        <end position="454"/>
    </location>
</feature>
<evidence type="ECO:0000256" key="7">
    <source>
        <dbReference type="ARBA" id="ARBA00023237"/>
    </source>
</evidence>
<evidence type="ECO:0000256" key="8">
    <source>
        <dbReference type="SAM" id="SignalP"/>
    </source>
</evidence>
<dbReference type="EMBL" id="JAPDNS010000002">
    <property type="protein sequence ID" value="MCW3488321.1"/>
    <property type="molecule type" value="Genomic_DNA"/>
</dbReference>
<protein>
    <submittedName>
        <fullName evidence="9">TolC family protein</fullName>
    </submittedName>
</protein>
<evidence type="ECO:0000256" key="1">
    <source>
        <dbReference type="ARBA" id="ARBA00004442"/>
    </source>
</evidence>
<proteinExistence type="inferred from homology"/>